<gene>
    <name evidence="3" type="ORF">SEMRO_983_G227800.1</name>
</gene>
<dbReference type="Pfam" id="PF04564">
    <property type="entry name" value="U-box"/>
    <property type="match status" value="1"/>
</dbReference>
<evidence type="ECO:0000313" key="3">
    <source>
        <dbReference type="EMBL" id="CAB9519038.1"/>
    </source>
</evidence>
<dbReference type="AlphaFoldDB" id="A0A9N8HKY5"/>
<dbReference type="GO" id="GO:0004842">
    <property type="term" value="F:ubiquitin-protein transferase activity"/>
    <property type="evidence" value="ECO:0007669"/>
    <property type="project" value="InterPro"/>
</dbReference>
<dbReference type="Gene3D" id="3.30.40.10">
    <property type="entry name" value="Zinc/RING finger domain, C3HC4 (zinc finger)"/>
    <property type="match status" value="1"/>
</dbReference>
<sequence>MSAEMPADKRPREAQADATNNPNKRHKKNPADDLICPITRELPWSPFIALDGRTYEESAIRNYFKRQRGRGASIRSPITNEPMGETLIPTPHIRSFIETLVENGTTQGDVLEAWNIKVNQMKEKGKWLQKANAGKVNVMLIVAINYSKGTDGFEYDSTKAYNWYKKAHDAGTKSWGRTIERTGRDKIIATWHYVHHPGCNCRI</sequence>
<dbReference type="EMBL" id="CAICTM010000981">
    <property type="protein sequence ID" value="CAB9519038.1"/>
    <property type="molecule type" value="Genomic_DNA"/>
</dbReference>
<dbReference type="PANTHER" id="PTHR46573:SF1">
    <property type="entry name" value="WD REPEAT, SAM AND U-BOX DOMAIN-CONTAINING PROTEIN 1"/>
    <property type="match status" value="1"/>
</dbReference>
<dbReference type="InterPro" id="IPR013083">
    <property type="entry name" value="Znf_RING/FYVE/PHD"/>
</dbReference>
<evidence type="ECO:0000256" key="1">
    <source>
        <dbReference type="SAM" id="MobiDB-lite"/>
    </source>
</evidence>
<dbReference type="SMART" id="SM00504">
    <property type="entry name" value="Ubox"/>
    <property type="match status" value="1"/>
</dbReference>
<feature type="region of interest" description="Disordered" evidence="1">
    <location>
        <begin position="1"/>
        <end position="31"/>
    </location>
</feature>
<organism evidence="3 4">
    <name type="scientific">Seminavis robusta</name>
    <dbReference type="NCBI Taxonomy" id="568900"/>
    <lineage>
        <taxon>Eukaryota</taxon>
        <taxon>Sar</taxon>
        <taxon>Stramenopiles</taxon>
        <taxon>Ochrophyta</taxon>
        <taxon>Bacillariophyta</taxon>
        <taxon>Bacillariophyceae</taxon>
        <taxon>Bacillariophycidae</taxon>
        <taxon>Naviculales</taxon>
        <taxon>Naviculaceae</taxon>
        <taxon>Seminavis</taxon>
    </lineage>
</organism>
<dbReference type="OrthoDB" id="156568at2759"/>
<evidence type="ECO:0000313" key="4">
    <source>
        <dbReference type="Proteomes" id="UP001153069"/>
    </source>
</evidence>
<name>A0A9N8HKY5_9STRA</name>
<feature type="domain" description="U-box" evidence="2">
    <location>
        <begin position="33"/>
        <end position="100"/>
    </location>
</feature>
<dbReference type="SUPFAM" id="SSF57850">
    <property type="entry name" value="RING/U-box"/>
    <property type="match status" value="1"/>
</dbReference>
<accession>A0A9N8HKY5</accession>
<keyword evidence="4" id="KW-1185">Reference proteome</keyword>
<protein>
    <submittedName>
        <fullName evidence="3">WD repeat, sterile alpha motif and U-box domain containing 1</fullName>
    </submittedName>
</protein>
<dbReference type="InterPro" id="IPR003613">
    <property type="entry name" value="Ubox_domain"/>
</dbReference>
<comment type="caution">
    <text evidence="3">The sequence shown here is derived from an EMBL/GenBank/DDBJ whole genome shotgun (WGS) entry which is preliminary data.</text>
</comment>
<dbReference type="InterPro" id="IPR052085">
    <property type="entry name" value="WD-SAM-U-box"/>
</dbReference>
<feature type="compositionally biased region" description="Basic and acidic residues" evidence="1">
    <location>
        <begin position="1"/>
        <end position="15"/>
    </location>
</feature>
<dbReference type="Proteomes" id="UP001153069">
    <property type="component" value="Unassembled WGS sequence"/>
</dbReference>
<proteinExistence type="predicted"/>
<dbReference type="GO" id="GO:0016567">
    <property type="term" value="P:protein ubiquitination"/>
    <property type="evidence" value="ECO:0007669"/>
    <property type="project" value="InterPro"/>
</dbReference>
<dbReference type="PANTHER" id="PTHR46573">
    <property type="entry name" value="WD REPEAT, SAM AND U-BOX DOMAIN-CONTAINING PROTEIN 1"/>
    <property type="match status" value="1"/>
</dbReference>
<evidence type="ECO:0000259" key="2">
    <source>
        <dbReference type="SMART" id="SM00504"/>
    </source>
</evidence>
<reference evidence="3" key="1">
    <citation type="submission" date="2020-06" db="EMBL/GenBank/DDBJ databases">
        <authorList>
            <consortium name="Plant Systems Biology data submission"/>
        </authorList>
    </citation>
    <scope>NUCLEOTIDE SEQUENCE</scope>
    <source>
        <strain evidence="3">D6</strain>
    </source>
</reference>